<dbReference type="STRING" id="32507.ENSNBRP00000000601"/>
<evidence type="ECO:0008006" key="5">
    <source>
        <dbReference type="Google" id="ProtNLM"/>
    </source>
</evidence>
<dbReference type="AlphaFoldDB" id="A0A3Q4FY54"/>
<dbReference type="Bgee" id="ENSNBRG00000000537">
    <property type="expression patterns" value="Expressed in testis"/>
</dbReference>
<feature type="domain" description="Alpha-macroglobulin receptor-binding" evidence="1">
    <location>
        <begin position="275"/>
        <end position="315"/>
    </location>
</feature>
<dbReference type="PANTHER" id="PTHR11412">
    <property type="entry name" value="MACROGLOBULIN / COMPLEMENT"/>
    <property type="match status" value="1"/>
</dbReference>
<proteinExistence type="predicted"/>
<evidence type="ECO:0000313" key="4">
    <source>
        <dbReference type="Proteomes" id="UP000261580"/>
    </source>
</evidence>
<name>A0A3Q4FY54_NEOBR</name>
<feature type="domain" description="Alpha-macroglobulin-like TED" evidence="2">
    <location>
        <begin position="3"/>
        <end position="133"/>
    </location>
</feature>
<dbReference type="Gene3D" id="2.60.40.690">
    <property type="entry name" value="Alpha-macroglobulin, receptor-binding domain"/>
    <property type="match status" value="1"/>
</dbReference>
<evidence type="ECO:0000259" key="2">
    <source>
        <dbReference type="Pfam" id="PF07678"/>
    </source>
</evidence>
<dbReference type="InterPro" id="IPR011626">
    <property type="entry name" value="Alpha-macroglobulin_TED"/>
</dbReference>
<dbReference type="OMA" id="ICATYNI"/>
<reference evidence="3" key="1">
    <citation type="submission" date="2025-08" db="UniProtKB">
        <authorList>
            <consortium name="Ensembl"/>
        </authorList>
    </citation>
    <scope>IDENTIFICATION</scope>
</reference>
<evidence type="ECO:0000313" key="3">
    <source>
        <dbReference type="Ensembl" id="ENSNBRP00000000601.1"/>
    </source>
</evidence>
<dbReference type="InterPro" id="IPR008930">
    <property type="entry name" value="Terpenoid_cyclase/PrenylTrfase"/>
</dbReference>
<dbReference type="SUPFAM" id="SSF48239">
    <property type="entry name" value="Terpenoid cyclases/Protein prenyltransferases"/>
    <property type="match status" value="1"/>
</dbReference>
<protein>
    <recommendedName>
        <fullName evidence="5">Alpha-macroglobulin receptor-binding domain-containing protein</fullName>
    </recommendedName>
</protein>
<dbReference type="PANTHER" id="PTHR11412:SF150">
    <property type="entry name" value="ALPHA-2-MACROGLOBULIN-RELATED"/>
    <property type="match status" value="1"/>
</dbReference>
<dbReference type="Pfam" id="PF07678">
    <property type="entry name" value="TED_complement"/>
    <property type="match status" value="1"/>
</dbReference>
<dbReference type="InterPro" id="IPR036595">
    <property type="entry name" value="A-macroglobulin_rcpt-bd_sf"/>
</dbReference>
<accession>A0A3Q4FY54</accession>
<reference evidence="3" key="2">
    <citation type="submission" date="2025-09" db="UniProtKB">
        <authorList>
            <consortium name="Ensembl"/>
        </authorList>
    </citation>
    <scope>IDENTIFICATION</scope>
</reference>
<dbReference type="Proteomes" id="UP000261580">
    <property type="component" value="Unassembled WGS sequence"/>
</dbReference>
<dbReference type="GeneTree" id="ENSGT00940000162996"/>
<dbReference type="Gene3D" id="2.60.120.1540">
    <property type="match status" value="1"/>
</dbReference>
<dbReference type="InterPro" id="IPR009048">
    <property type="entry name" value="A-macroglobulin_rcpt-bd"/>
</dbReference>
<sequence length="333" mass="37502">DHNSVVTKSLACLKDSMNDLSNTYTTALMAYVFTLAGDVETRALLLEHLDKVAVKQGEGSFIYWNQKSTETSASLSVEISSYVLLAKISASPTSEELAYAFSIVRWLIEQQNYYGGFSSTQDTVVALQALALYSIEVFSFKVAVATPGGQVTFHVNRNNRLLYQEEIIVENIAGKYIVEMKGSTSVFVQVSPHINLVVPNKDEVTVHLIPTVRVKMTELNIVFSQLKGAELVDRVEQREDHVVVYLREVRRHHSEKYQMMIFVLVNESVVSFPVQLVKDTPVEHSLDLTEEYPVENLKPAVVILYDYYEPSKTRAQHTNTCCSLVELHNKLSS</sequence>
<evidence type="ECO:0000259" key="1">
    <source>
        <dbReference type="Pfam" id="PF07677"/>
    </source>
</evidence>
<dbReference type="Pfam" id="PF07677">
    <property type="entry name" value="A2M_recep"/>
    <property type="match status" value="1"/>
</dbReference>
<dbReference type="InterPro" id="IPR050473">
    <property type="entry name" value="A2M/Complement_sys"/>
</dbReference>
<keyword evidence="4" id="KW-1185">Reference proteome</keyword>
<dbReference type="Gene3D" id="1.50.10.20">
    <property type="match status" value="1"/>
</dbReference>
<dbReference type="SUPFAM" id="SSF49410">
    <property type="entry name" value="Alpha-macroglobulin receptor domain"/>
    <property type="match status" value="1"/>
</dbReference>
<organism evidence="3 4">
    <name type="scientific">Neolamprologus brichardi</name>
    <name type="common">Fairy cichlid</name>
    <name type="synonym">Lamprologus brichardi</name>
    <dbReference type="NCBI Taxonomy" id="32507"/>
    <lineage>
        <taxon>Eukaryota</taxon>
        <taxon>Metazoa</taxon>
        <taxon>Chordata</taxon>
        <taxon>Craniata</taxon>
        <taxon>Vertebrata</taxon>
        <taxon>Euteleostomi</taxon>
        <taxon>Actinopterygii</taxon>
        <taxon>Neopterygii</taxon>
        <taxon>Teleostei</taxon>
        <taxon>Neoteleostei</taxon>
        <taxon>Acanthomorphata</taxon>
        <taxon>Ovalentaria</taxon>
        <taxon>Cichlomorphae</taxon>
        <taxon>Cichliformes</taxon>
        <taxon>Cichlidae</taxon>
        <taxon>African cichlids</taxon>
        <taxon>Pseudocrenilabrinae</taxon>
        <taxon>Lamprologini</taxon>
        <taxon>Neolamprologus</taxon>
    </lineage>
</organism>
<dbReference type="GO" id="GO:0005615">
    <property type="term" value="C:extracellular space"/>
    <property type="evidence" value="ECO:0007669"/>
    <property type="project" value="InterPro"/>
</dbReference>
<dbReference type="Ensembl" id="ENSNBRT00000000643.1">
    <property type="protein sequence ID" value="ENSNBRP00000000601.1"/>
    <property type="gene ID" value="ENSNBRG00000000537.1"/>
</dbReference>